<feature type="domain" description="Sulfatase-modifying factor enzyme-like" evidence="2">
    <location>
        <begin position="39"/>
        <end position="294"/>
    </location>
</feature>
<dbReference type="PANTHER" id="PTHR23150:SF19">
    <property type="entry name" value="FORMYLGLYCINE-GENERATING ENZYME"/>
    <property type="match status" value="1"/>
</dbReference>
<feature type="signal peptide" evidence="1">
    <location>
        <begin position="1"/>
        <end position="26"/>
    </location>
</feature>
<sequence length="316" mass="35418">MGASMTTWSKWIAGAAMAMTVAIARAAAPLPQEVTINNVEFILIPEGWFYKTGGITPDGVEWSFLDNYGGGDVKVWLDSYYIAKYEARARDLVRYLNSDEGKSEAYSGHNVSCSAQRGADGKYVELRPDEKLPATHMTWYLADRWSRWMGFRLLTEAEWEKAARGPDHRMYPWGDDFPDETYAGYNMESACFTWPVDSFRKGLSPYGVYNMSGNVREFVADWYNADDDRNLKDGARNPLPAKGSINAPDVVDPGNDGPWKLLKGGRWGAQDDGIRVASRVYFLPDDAFRCNGVRFGLDTATVREHLAKGTAVITRQ</sequence>
<dbReference type="GO" id="GO:0120147">
    <property type="term" value="F:formylglycine-generating oxidase activity"/>
    <property type="evidence" value="ECO:0007669"/>
    <property type="project" value="TreeGrafter"/>
</dbReference>
<reference evidence="3 4" key="1">
    <citation type="submission" date="2016-02" db="EMBL/GenBank/DDBJ databases">
        <authorList>
            <person name="Wen L."/>
            <person name="He K."/>
            <person name="Yang H."/>
        </authorList>
    </citation>
    <scope>NUCLEOTIDE SEQUENCE [LARGE SCALE GENOMIC DNA]</scope>
    <source>
        <strain evidence="3 4">TSA40</strain>
    </source>
</reference>
<dbReference type="InterPro" id="IPR005532">
    <property type="entry name" value="SUMF_dom"/>
</dbReference>
<dbReference type="Gene3D" id="3.90.1580.10">
    <property type="entry name" value="paralog of FGE (formylglycine-generating enzyme)"/>
    <property type="match status" value="1"/>
</dbReference>
<keyword evidence="4" id="KW-1185">Reference proteome</keyword>
<dbReference type="SUPFAM" id="SSF56436">
    <property type="entry name" value="C-type lectin-like"/>
    <property type="match status" value="1"/>
</dbReference>
<evidence type="ECO:0000313" key="3">
    <source>
        <dbReference type="EMBL" id="OWW20821.1"/>
    </source>
</evidence>
<name>A0A254TDU1_9BURK</name>
<dbReference type="PANTHER" id="PTHR23150">
    <property type="entry name" value="SULFATASE MODIFYING FACTOR 1, 2"/>
    <property type="match status" value="1"/>
</dbReference>
<dbReference type="InterPro" id="IPR042095">
    <property type="entry name" value="SUMF_sf"/>
</dbReference>
<keyword evidence="1" id="KW-0732">Signal</keyword>
<comment type="caution">
    <text evidence="3">The sequence shown here is derived from an EMBL/GenBank/DDBJ whole genome shotgun (WGS) entry which is preliminary data.</text>
</comment>
<evidence type="ECO:0000313" key="4">
    <source>
        <dbReference type="Proteomes" id="UP000197535"/>
    </source>
</evidence>
<dbReference type="EMBL" id="LSTO01000001">
    <property type="protein sequence ID" value="OWW20821.1"/>
    <property type="molecule type" value="Genomic_DNA"/>
</dbReference>
<dbReference type="AlphaFoldDB" id="A0A254TDU1"/>
<organism evidence="3 4">
    <name type="scientific">Noviherbaspirillum denitrificans</name>
    <dbReference type="NCBI Taxonomy" id="1968433"/>
    <lineage>
        <taxon>Bacteria</taxon>
        <taxon>Pseudomonadati</taxon>
        <taxon>Pseudomonadota</taxon>
        <taxon>Betaproteobacteria</taxon>
        <taxon>Burkholderiales</taxon>
        <taxon>Oxalobacteraceae</taxon>
        <taxon>Noviherbaspirillum</taxon>
    </lineage>
</organism>
<evidence type="ECO:0000259" key="2">
    <source>
        <dbReference type="Pfam" id="PF03781"/>
    </source>
</evidence>
<gene>
    <name evidence="3" type="ORF">AYR66_16440</name>
</gene>
<accession>A0A254TDU1</accession>
<dbReference type="Proteomes" id="UP000197535">
    <property type="component" value="Unassembled WGS sequence"/>
</dbReference>
<dbReference type="Pfam" id="PF03781">
    <property type="entry name" value="FGE-sulfatase"/>
    <property type="match status" value="1"/>
</dbReference>
<dbReference type="InterPro" id="IPR051043">
    <property type="entry name" value="Sulfatase_Mod_Factor_Kinase"/>
</dbReference>
<proteinExistence type="predicted"/>
<evidence type="ECO:0000256" key="1">
    <source>
        <dbReference type="SAM" id="SignalP"/>
    </source>
</evidence>
<dbReference type="InterPro" id="IPR016187">
    <property type="entry name" value="CTDL_fold"/>
</dbReference>
<protein>
    <recommendedName>
        <fullName evidence="2">Sulfatase-modifying factor enzyme-like domain-containing protein</fullName>
    </recommendedName>
</protein>
<feature type="chain" id="PRO_5013033148" description="Sulfatase-modifying factor enzyme-like domain-containing protein" evidence="1">
    <location>
        <begin position="27"/>
        <end position="316"/>
    </location>
</feature>